<dbReference type="Proteomes" id="UP001497472">
    <property type="component" value="Unassembled WGS sequence"/>
</dbReference>
<comment type="caution">
    <text evidence="1">The sequence shown here is derived from an EMBL/GenBank/DDBJ whole genome shotgun (WGS) entry which is preliminary data.</text>
</comment>
<dbReference type="AlphaFoldDB" id="A0AAV1JPN1"/>
<sequence length="101" mass="11571">MHKKQAHYLCIRCTFIWRIVVVHRMTTLTPEMFGLQQEANVVMAHGHADMHELMFAWHAPQLCARRKCVSSHGHSHSPCNNNKKSLLFKNLSTSSTTTIVT</sequence>
<proteinExistence type="predicted"/>
<dbReference type="EMBL" id="CAVLEF010000080">
    <property type="protein sequence ID" value="CAK1550184.1"/>
    <property type="molecule type" value="Genomic_DNA"/>
</dbReference>
<organism evidence="1 2">
    <name type="scientific">Leptosia nina</name>
    <dbReference type="NCBI Taxonomy" id="320188"/>
    <lineage>
        <taxon>Eukaryota</taxon>
        <taxon>Metazoa</taxon>
        <taxon>Ecdysozoa</taxon>
        <taxon>Arthropoda</taxon>
        <taxon>Hexapoda</taxon>
        <taxon>Insecta</taxon>
        <taxon>Pterygota</taxon>
        <taxon>Neoptera</taxon>
        <taxon>Endopterygota</taxon>
        <taxon>Lepidoptera</taxon>
        <taxon>Glossata</taxon>
        <taxon>Ditrysia</taxon>
        <taxon>Papilionoidea</taxon>
        <taxon>Pieridae</taxon>
        <taxon>Pierinae</taxon>
        <taxon>Leptosia</taxon>
    </lineage>
</organism>
<name>A0AAV1JPN1_9NEOP</name>
<keyword evidence="2" id="KW-1185">Reference proteome</keyword>
<evidence type="ECO:0000313" key="1">
    <source>
        <dbReference type="EMBL" id="CAK1550184.1"/>
    </source>
</evidence>
<accession>A0AAV1JPN1</accession>
<reference evidence="1 2" key="1">
    <citation type="submission" date="2023-11" db="EMBL/GenBank/DDBJ databases">
        <authorList>
            <person name="Okamura Y."/>
        </authorList>
    </citation>
    <scope>NUCLEOTIDE SEQUENCE [LARGE SCALE GENOMIC DNA]</scope>
</reference>
<protein>
    <recommendedName>
        <fullName evidence="3">Secreted protein</fullName>
    </recommendedName>
</protein>
<evidence type="ECO:0008006" key="3">
    <source>
        <dbReference type="Google" id="ProtNLM"/>
    </source>
</evidence>
<evidence type="ECO:0000313" key="2">
    <source>
        <dbReference type="Proteomes" id="UP001497472"/>
    </source>
</evidence>
<gene>
    <name evidence="1" type="ORF">LNINA_LOCUS9422</name>
</gene>